<evidence type="ECO:0000313" key="9">
    <source>
        <dbReference type="Proteomes" id="UP001346149"/>
    </source>
</evidence>
<evidence type="ECO:0000313" key="8">
    <source>
        <dbReference type="EMBL" id="KAK4794783.1"/>
    </source>
</evidence>
<evidence type="ECO:0000256" key="4">
    <source>
        <dbReference type="ARBA" id="ARBA00022989"/>
    </source>
</evidence>
<keyword evidence="9" id="KW-1185">Reference proteome</keyword>
<keyword evidence="3" id="KW-0256">Endoplasmic reticulum</keyword>
<evidence type="ECO:0000256" key="1">
    <source>
        <dbReference type="ARBA" id="ARBA00004477"/>
    </source>
</evidence>
<organism evidence="8 9">
    <name type="scientific">Trapa natans</name>
    <name type="common">Water chestnut</name>
    <dbReference type="NCBI Taxonomy" id="22666"/>
    <lineage>
        <taxon>Eukaryota</taxon>
        <taxon>Viridiplantae</taxon>
        <taxon>Streptophyta</taxon>
        <taxon>Embryophyta</taxon>
        <taxon>Tracheophyta</taxon>
        <taxon>Spermatophyta</taxon>
        <taxon>Magnoliopsida</taxon>
        <taxon>eudicotyledons</taxon>
        <taxon>Gunneridae</taxon>
        <taxon>Pentapetalae</taxon>
        <taxon>rosids</taxon>
        <taxon>malvids</taxon>
        <taxon>Myrtales</taxon>
        <taxon>Lythraceae</taxon>
        <taxon>Trapa</taxon>
    </lineage>
</organism>
<evidence type="ECO:0008006" key="10">
    <source>
        <dbReference type="Google" id="ProtNLM"/>
    </source>
</evidence>
<dbReference type="GO" id="GO:0005789">
    <property type="term" value="C:endoplasmic reticulum membrane"/>
    <property type="evidence" value="ECO:0007669"/>
    <property type="project" value="UniProtKB-SubCell"/>
</dbReference>
<protein>
    <recommendedName>
        <fullName evidence="10">Seipin</fullName>
    </recommendedName>
</protein>
<feature type="transmembrane region" description="Helical" evidence="7">
    <location>
        <begin position="198"/>
        <end position="222"/>
    </location>
</feature>
<dbReference type="EMBL" id="JAXQNO010000007">
    <property type="protein sequence ID" value="KAK4794783.1"/>
    <property type="molecule type" value="Genomic_DNA"/>
</dbReference>
<comment type="subcellular location">
    <subcellularLocation>
        <location evidence="1">Endoplasmic reticulum membrane</location>
        <topology evidence="1">Multi-pass membrane protein</topology>
    </subcellularLocation>
</comment>
<dbReference type="PANTHER" id="PTHR21212:SF0">
    <property type="entry name" value="SEIPIN"/>
    <property type="match status" value="1"/>
</dbReference>
<evidence type="ECO:0000256" key="7">
    <source>
        <dbReference type="SAM" id="Phobius"/>
    </source>
</evidence>
<evidence type="ECO:0000256" key="3">
    <source>
        <dbReference type="ARBA" id="ARBA00022824"/>
    </source>
</evidence>
<gene>
    <name evidence="8" type="ORF">SAY86_012777</name>
</gene>
<accession>A0AAN7MD99</accession>
<keyword evidence="2 7" id="KW-0812">Transmembrane</keyword>
<dbReference type="PANTHER" id="PTHR21212">
    <property type="entry name" value="BERNARDINELLI-SEIP CONGENITAL LIPODYSTROPHY 2 HOMOLOG BSCL2 PROTEIN"/>
    <property type="match status" value="1"/>
</dbReference>
<name>A0AAN7MD99_TRANT</name>
<reference evidence="8 9" key="1">
    <citation type="journal article" date="2023" name="Hortic Res">
        <title>Pangenome of water caltrop reveals structural variations and asymmetric subgenome divergence after allopolyploidization.</title>
        <authorList>
            <person name="Zhang X."/>
            <person name="Chen Y."/>
            <person name="Wang L."/>
            <person name="Yuan Y."/>
            <person name="Fang M."/>
            <person name="Shi L."/>
            <person name="Lu R."/>
            <person name="Comes H.P."/>
            <person name="Ma Y."/>
            <person name="Chen Y."/>
            <person name="Huang G."/>
            <person name="Zhou Y."/>
            <person name="Zheng Z."/>
            <person name="Qiu Y."/>
        </authorList>
    </citation>
    <scope>NUCLEOTIDE SEQUENCE [LARGE SCALE GENOMIC DNA]</scope>
    <source>
        <strain evidence="8">F231</strain>
    </source>
</reference>
<comment type="caution">
    <text evidence="8">The sequence shown here is derived from an EMBL/GenBank/DDBJ whole genome shotgun (WGS) entry which is preliminary data.</text>
</comment>
<evidence type="ECO:0000256" key="6">
    <source>
        <dbReference type="ARBA" id="ARBA00023136"/>
    </source>
</evidence>
<keyword evidence="5" id="KW-0443">Lipid metabolism</keyword>
<dbReference type="Proteomes" id="UP001346149">
    <property type="component" value="Unassembled WGS sequence"/>
</dbReference>
<dbReference type="GO" id="GO:0140042">
    <property type="term" value="P:lipid droplet formation"/>
    <property type="evidence" value="ECO:0007669"/>
    <property type="project" value="UniProtKB-ARBA"/>
</dbReference>
<keyword evidence="6 7" id="KW-0472">Membrane</keyword>
<dbReference type="AlphaFoldDB" id="A0AAN7MD99"/>
<dbReference type="GO" id="GO:0006629">
    <property type="term" value="P:lipid metabolic process"/>
    <property type="evidence" value="ECO:0007669"/>
    <property type="project" value="UniProtKB-KW"/>
</dbReference>
<evidence type="ECO:0000256" key="2">
    <source>
        <dbReference type="ARBA" id="ARBA00022692"/>
    </source>
</evidence>
<proteinExistence type="predicted"/>
<dbReference type="CDD" id="cd23995">
    <property type="entry name" value="Seipin_BSCL2_like"/>
    <property type="match status" value="1"/>
</dbReference>
<sequence>MMRFLVEEPIRIEEKLSFDYTKHHPVAYMPVVSCGTVDSGAKFKELTRSTTSQQSLVILPNQKLKATVFLTLPESDYNKNLGIFQIRVDFLSANGQTLASSTHPCMLLFKSEHVRLLLTILKIAPLIAGYILESQTISVKFQGFNEGHMPTSCLRVLIEQQAEYHPGAGIPAIYDTTFILESELPLLRRLLWYWRKTFFIWTMMVSFTVELLFLLICCRPVILPITKQSNFT</sequence>
<evidence type="ECO:0000256" key="5">
    <source>
        <dbReference type="ARBA" id="ARBA00023098"/>
    </source>
</evidence>
<dbReference type="Pfam" id="PF06775">
    <property type="entry name" value="Seipin"/>
    <property type="match status" value="1"/>
</dbReference>
<keyword evidence="4 7" id="KW-1133">Transmembrane helix</keyword>
<dbReference type="InterPro" id="IPR009617">
    <property type="entry name" value="Seipin"/>
</dbReference>